<dbReference type="PANTHER" id="PTHR22957:SF27">
    <property type="entry name" value="TBC1 DOMAIN FAMILY MEMBER 13"/>
    <property type="match status" value="1"/>
</dbReference>
<dbReference type="Gene3D" id="1.10.8.270">
    <property type="entry name" value="putative rabgap domain of human tbc1 domain family member 14 like domains"/>
    <property type="match status" value="1"/>
</dbReference>
<feature type="region of interest" description="Disordered" evidence="1">
    <location>
        <begin position="542"/>
        <end position="610"/>
    </location>
</feature>
<feature type="compositionally biased region" description="Polar residues" evidence="1">
    <location>
        <begin position="460"/>
        <end position="484"/>
    </location>
</feature>
<organism evidence="3 4">
    <name type="scientific">Malassezia pachydermatis</name>
    <dbReference type="NCBI Taxonomy" id="77020"/>
    <lineage>
        <taxon>Eukaryota</taxon>
        <taxon>Fungi</taxon>
        <taxon>Dikarya</taxon>
        <taxon>Basidiomycota</taxon>
        <taxon>Ustilaginomycotina</taxon>
        <taxon>Malasseziomycetes</taxon>
        <taxon>Malasseziales</taxon>
        <taxon>Malasseziaceae</taxon>
        <taxon>Malassezia</taxon>
    </lineage>
</organism>
<dbReference type="InterPro" id="IPR000195">
    <property type="entry name" value="Rab-GAP-TBC_dom"/>
</dbReference>
<protein>
    <submittedName>
        <fullName evidence="3">Tbc1 domain family member 13</fullName>
    </submittedName>
</protein>
<feature type="region of interest" description="Disordered" evidence="1">
    <location>
        <begin position="636"/>
        <end position="716"/>
    </location>
</feature>
<dbReference type="EMBL" id="LGAV01000001">
    <property type="protein sequence ID" value="KOS15859.1"/>
    <property type="molecule type" value="Genomic_DNA"/>
</dbReference>
<feature type="compositionally biased region" description="Polar residues" evidence="1">
    <location>
        <begin position="492"/>
        <end position="506"/>
    </location>
</feature>
<dbReference type="AlphaFoldDB" id="A0A0M9VQS7"/>
<feature type="compositionally biased region" description="Low complexity" evidence="1">
    <location>
        <begin position="668"/>
        <end position="684"/>
    </location>
</feature>
<evidence type="ECO:0000313" key="3">
    <source>
        <dbReference type="EMBL" id="KOS15859.1"/>
    </source>
</evidence>
<dbReference type="Gene3D" id="1.10.472.80">
    <property type="entry name" value="Ypt/Rab-GAP domain of gyp1p, domain 3"/>
    <property type="match status" value="1"/>
</dbReference>
<feature type="domain" description="Rab-GAP TBC" evidence="2">
    <location>
        <begin position="51"/>
        <end position="353"/>
    </location>
</feature>
<dbReference type="VEuPathDB" id="FungiDB:Malapachy_3660"/>
<feature type="compositionally biased region" description="Pro residues" evidence="1">
    <location>
        <begin position="559"/>
        <end position="571"/>
    </location>
</feature>
<dbReference type="PROSITE" id="PS50086">
    <property type="entry name" value="TBC_RABGAP"/>
    <property type="match status" value="1"/>
</dbReference>
<evidence type="ECO:0000259" key="2">
    <source>
        <dbReference type="PROSITE" id="PS50086"/>
    </source>
</evidence>
<dbReference type="SMART" id="SM00164">
    <property type="entry name" value="TBC"/>
    <property type="match status" value="1"/>
</dbReference>
<feature type="compositionally biased region" description="Low complexity" evidence="1">
    <location>
        <begin position="588"/>
        <end position="598"/>
    </location>
</feature>
<accession>A0A0M9VQS7</accession>
<sequence>MSSATHPYTRRSSESDLHLQLVRILFPAYVGDEAVSKAFLRDACVQGELRHLPPWVRTQAWKVFIGYLPTDKAAWYDYLCTKRNDYQRCLEDLSLDCVPGTQVTADRDTLLRRIYDELCDASKQSDFLTTSVAWREDDEVYAADGLRLRHQILQRLDRLACGYALSDDRSMTAYVDRHWHSLLRILYMYAILNPRVGFVPRMVQVACMLFHTLCSTRDAPTHGTKAWEAEVLAMGHPFATEADAFWCFSLLMGDFREVYDLGMMDTTSVSDWRDKEDEYALPPSWLSSGLCVTLQQCSATLRDVDPTLWTFLAEHSLDPQWPWYSYDWVLTLFAGYLPEPMVLEIWDVLFAESSVTMSSSTNVHIDMLVDLCCAMLMVVRDELLHLLLAEAETDPRATSMDLHARGMALLRSYPIHSARPIISMALQLREQRHASLPPVPTEAQRRASRLQERLAASVQRGLQSPSQRSLSGPASDVSSDASQTRVDEAADSTPTRRVSSGRSPASQILQRYSHAIQDSDTIASVSKAGTNLAAKALAWRKPSTDPWTTPERIRSTTSPRPPSAPTVPDLPMPVVVDSPDDRDQFAPSTRSSSTTRYSPDTVRISPMPSLRNDIDDSASFSLPSLHTAARLGLLPTASPDVASTPVFASQDKLPIRRSAPMRARRTPSQASDASISSRHSSSETGSRRSSHLYSTHPPRPLPPVPRTHTTDGRTSS</sequence>
<dbReference type="Proteomes" id="UP000037751">
    <property type="component" value="Unassembled WGS sequence"/>
</dbReference>
<dbReference type="Pfam" id="PF00566">
    <property type="entry name" value="RabGAP-TBC"/>
    <property type="match status" value="2"/>
</dbReference>
<keyword evidence="4" id="KW-1185">Reference proteome</keyword>
<dbReference type="GO" id="GO:0006886">
    <property type="term" value="P:intracellular protein transport"/>
    <property type="evidence" value="ECO:0007669"/>
    <property type="project" value="TreeGrafter"/>
</dbReference>
<reference evidence="3 4" key="1">
    <citation type="submission" date="2015-07" db="EMBL/GenBank/DDBJ databases">
        <title>Draft Genome Sequence of Malassezia furfur CBS1878 and Malassezia pachydermatis CBS1879.</title>
        <authorList>
            <person name="Triana S."/>
            <person name="Ohm R."/>
            <person name="Gonzalez A."/>
            <person name="DeCock H."/>
            <person name="Restrepo S."/>
            <person name="Celis A."/>
        </authorList>
    </citation>
    <scope>NUCLEOTIDE SEQUENCE [LARGE SCALE GENOMIC DNA]</scope>
    <source>
        <strain evidence="3 4">CBS 1879</strain>
    </source>
</reference>
<comment type="caution">
    <text evidence="3">The sequence shown here is derived from an EMBL/GenBank/DDBJ whole genome shotgun (WGS) entry which is preliminary data.</text>
</comment>
<dbReference type="PANTHER" id="PTHR22957">
    <property type="entry name" value="TBC1 DOMAIN FAMILY MEMBER GTPASE-ACTIVATING PROTEIN"/>
    <property type="match status" value="1"/>
</dbReference>
<evidence type="ECO:0000256" key="1">
    <source>
        <dbReference type="SAM" id="MobiDB-lite"/>
    </source>
</evidence>
<evidence type="ECO:0000313" key="4">
    <source>
        <dbReference type="Proteomes" id="UP000037751"/>
    </source>
</evidence>
<dbReference type="GO" id="GO:0005096">
    <property type="term" value="F:GTPase activator activity"/>
    <property type="evidence" value="ECO:0007669"/>
    <property type="project" value="TreeGrafter"/>
</dbReference>
<dbReference type="InterPro" id="IPR035969">
    <property type="entry name" value="Rab-GAP_TBC_sf"/>
</dbReference>
<feature type="compositionally biased region" description="Basic and acidic residues" evidence="1">
    <location>
        <begin position="443"/>
        <end position="452"/>
    </location>
</feature>
<name>A0A0M9VQS7_9BASI</name>
<dbReference type="OrthoDB" id="29853at2759"/>
<dbReference type="SUPFAM" id="SSF47923">
    <property type="entry name" value="Ypt/Rab-GAP domain of gyp1p"/>
    <property type="match status" value="2"/>
</dbReference>
<proteinExistence type="predicted"/>
<feature type="region of interest" description="Disordered" evidence="1">
    <location>
        <begin position="435"/>
        <end position="506"/>
    </location>
</feature>
<dbReference type="RefSeq" id="XP_017993491.1">
    <property type="nucleotide sequence ID" value="XM_018138122.1"/>
</dbReference>
<dbReference type="GeneID" id="28729998"/>
<gene>
    <name evidence="3" type="ORF">Malapachy_3660</name>
</gene>